<organism evidence="1 2">
    <name type="scientific">Zopfia rhizophila CBS 207.26</name>
    <dbReference type="NCBI Taxonomy" id="1314779"/>
    <lineage>
        <taxon>Eukaryota</taxon>
        <taxon>Fungi</taxon>
        <taxon>Dikarya</taxon>
        <taxon>Ascomycota</taxon>
        <taxon>Pezizomycotina</taxon>
        <taxon>Dothideomycetes</taxon>
        <taxon>Dothideomycetes incertae sedis</taxon>
        <taxon>Zopfiaceae</taxon>
        <taxon>Zopfia</taxon>
    </lineage>
</organism>
<dbReference type="AlphaFoldDB" id="A0A6A6EGR6"/>
<proteinExistence type="predicted"/>
<reference evidence="1" key="1">
    <citation type="journal article" date="2020" name="Stud. Mycol.">
        <title>101 Dothideomycetes genomes: a test case for predicting lifestyles and emergence of pathogens.</title>
        <authorList>
            <person name="Haridas S."/>
            <person name="Albert R."/>
            <person name="Binder M."/>
            <person name="Bloem J."/>
            <person name="Labutti K."/>
            <person name="Salamov A."/>
            <person name="Andreopoulos B."/>
            <person name="Baker S."/>
            <person name="Barry K."/>
            <person name="Bills G."/>
            <person name="Bluhm B."/>
            <person name="Cannon C."/>
            <person name="Castanera R."/>
            <person name="Culley D."/>
            <person name="Daum C."/>
            <person name="Ezra D."/>
            <person name="Gonzalez J."/>
            <person name="Henrissat B."/>
            <person name="Kuo A."/>
            <person name="Liang C."/>
            <person name="Lipzen A."/>
            <person name="Lutzoni F."/>
            <person name="Magnuson J."/>
            <person name="Mondo S."/>
            <person name="Nolan M."/>
            <person name="Ohm R."/>
            <person name="Pangilinan J."/>
            <person name="Park H.-J."/>
            <person name="Ramirez L."/>
            <person name="Alfaro M."/>
            <person name="Sun H."/>
            <person name="Tritt A."/>
            <person name="Yoshinaga Y."/>
            <person name="Zwiers L.-H."/>
            <person name="Turgeon B."/>
            <person name="Goodwin S."/>
            <person name="Spatafora J."/>
            <person name="Crous P."/>
            <person name="Grigoriev I."/>
        </authorList>
    </citation>
    <scope>NUCLEOTIDE SEQUENCE</scope>
    <source>
        <strain evidence="1">CBS 207.26</strain>
    </source>
</reference>
<sequence>MLPTTTATSPENREHNQYLLIRNSMRRLFPLSDVARWTYAEYIQHRKDILKDEQDRLAAKLAQKEKEATLNLQPIMPAFRDKKIPEFYGPLLYGASRGAVLCEPTIWCQGWEQGKEEIAPWPTWQEMKWEGDDRAKTHVGRFLPLPREPGPEGLHWQQLSRLPQYPFDEVARIPTLEDTHLPVDEVDFEAGAELIGMALLKTVMDSNKL</sequence>
<name>A0A6A6EGR6_9PEZI</name>
<keyword evidence="2" id="KW-1185">Reference proteome</keyword>
<gene>
    <name evidence="1" type="ORF">K469DRAFT_736593</name>
</gene>
<evidence type="ECO:0000313" key="1">
    <source>
        <dbReference type="EMBL" id="KAF2190894.1"/>
    </source>
</evidence>
<evidence type="ECO:0000313" key="2">
    <source>
        <dbReference type="Proteomes" id="UP000800200"/>
    </source>
</evidence>
<dbReference type="OrthoDB" id="5305306at2759"/>
<dbReference type="Proteomes" id="UP000800200">
    <property type="component" value="Unassembled WGS sequence"/>
</dbReference>
<dbReference type="EMBL" id="ML994618">
    <property type="protein sequence ID" value="KAF2190894.1"/>
    <property type="molecule type" value="Genomic_DNA"/>
</dbReference>
<accession>A0A6A6EGR6</accession>
<protein>
    <submittedName>
        <fullName evidence="1">Uncharacterized protein</fullName>
    </submittedName>
</protein>